<dbReference type="Proteomes" id="UP000528286">
    <property type="component" value="Unassembled WGS sequence"/>
</dbReference>
<dbReference type="AlphaFoldDB" id="A0A7W6J967"/>
<evidence type="ECO:0000313" key="1">
    <source>
        <dbReference type="EMBL" id="MBB4067110.1"/>
    </source>
</evidence>
<protein>
    <submittedName>
        <fullName evidence="1">Uncharacterized protein</fullName>
    </submittedName>
</protein>
<sequence length="81" mass="8675">MSSRLRKGGFHIRIYTDAKRGIFHGVSSCGGVAGGGRNYILTLLADCCKCQLTSAIICSNMLTMTAKEELVDADTSNGMRT</sequence>
<name>A0A7W6J967_9HYPH</name>
<organism evidence="1 2">
    <name type="scientific">Gellertiella hungarica</name>
    <dbReference type="NCBI Taxonomy" id="1572859"/>
    <lineage>
        <taxon>Bacteria</taxon>
        <taxon>Pseudomonadati</taxon>
        <taxon>Pseudomonadota</taxon>
        <taxon>Alphaproteobacteria</taxon>
        <taxon>Hyphomicrobiales</taxon>
        <taxon>Rhizobiaceae</taxon>
        <taxon>Gellertiella</taxon>
    </lineage>
</organism>
<reference evidence="1 2" key="1">
    <citation type="submission" date="2020-08" db="EMBL/GenBank/DDBJ databases">
        <title>Genomic Encyclopedia of Type Strains, Phase IV (KMG-IV): sequencing the most valuable type-strain genomes for metagenomic binning, comparative biology and taxonomic classification.</title>
        <authorList>
            <person name="Goeker M."/>
        </authorList>
    </citation>
    <scope>NUCLEOTIDE SEQUENCE [LARGE SCALE GENOMIC DNA]</scope>
    <source>
        <strain evidence="1 2">DSM 29853</strain>
    </source>
</reference>
<comment type="caution">
    <text evidence="1">The sequence shown here is derived from an EMBL/GenBank/DDBJ whole genome shotgun (WGS) entry which is preliminary data.</text>
</comment>
<dbReference type="EMBL" id="JACIEZ010000015">
    <property type="protein sequence ID" value="MBB4067110.1"/>
    <property type="molecule type" value="Genomic_DNA"/>
</dbReference>
<evidence type="ECO:0000313" key="2">
    <source>
        <dbReference type="Proteomes" id="UP000528286"/>
    </source>
</evidence>
<proteinExistence type="predicted"/>
<keyword evidence="2" id="KW-1185">Reference proteome</keyword>
<dbReference type="RefSeq" id="WP_183368352.1">
    <property type="nucleotide sequence ID" value="NZ_JACIEZ010000015.1"/>
</dbReference>
<accession>A0A7W6J967</accession>
<gene>
    <name evidence="1" type="ORF">GGR23_004339</name>
</gene>